<keyword evidence="6" id="KW-1185">Reference proteome</keyword>
<name>A0A915EYJ1_9CEST</name>
<dbReference type="AlphaFoldDB" id="A0A915EYJ1"/>
<reference evidence="7" key="1">
    <citation type="submission" date="2022-11" db="UniProtKB">
        <authorList>
            <consortium name="WormBaseParasite"/>
        </authorList>
    </citation>
    <scope>IDENTIFICATION</scope>
</reference>
<dbReference type="Proteomes" id="UP000887562">
    <property type="component" value="Unplaced"/>
</dbReference>
<proteinExistence type="predicted"/>
<dbReference type="SUPFAM" id="SSF49764">
    <property type="entry name" value="HSP20-like chaperones"/>
    <property type="match status" value="1"/>
</dbReference>
<evidence type="ECO:0000313" key="7">
    <source>
        <dbReference type="WBParaSite" id="maker-E.canG7_contigs_7402-snap-gene-0.63-mRNA-1"/>
    </source>
</evidence>
<evidence type="ECO:0000259" key="4">
    <source>
        <dbReference type="PROSITE" id="PS51203"/>
    </source>
</evidence>
<keyword evidence="2" id="KW-0677">Repeat</keyword>
<keyword evidence="3" id="KW-0862">Zinc</keyword>
<dbReference type="WBParaSite" id="maker-E.canG7_contigs_7402-snap-gene-0.63-mRNA-1">
    <property type="protein sequence ID" value="maker-E.canG7_contigs_7402-snap-gene-0.63-mRNA-1"/>
    <property type="gene ID" value="EcG7_02266"/>
</dbReference>
<dbReference type="InterPro" id="IPR008978">
    <property type="entry name" value="HSP20-like_chaperone"/>
</dbReference>
<dbReference type="InterPro" id="IPR007052">
    <property type="entry name" value="CS_dom"/>
</dbReference>
<feature type="domain" description="CHORD" evidence="5">
    <location>
        <begin position="32"/>
        <end position="91"/>
    </location>
</feature>
<dbReference type="Pfam" id="PF04969">
    <property type="entry name" value="CS"/>
    <property type="match status" value="1"/>
</dbReference>
<dbReference type="GO" id="GO:0046872">
    <property type="term" value="F:metal ion binding"/>
    <property type="evidence" value="ECO:0007669"/>
    <property type="project" value="UniProtKB-KW"/>
</dbReference>
<dbReference type="Gene3D" id="4.10.1130.20">
    <property type="match status" value="1"/>
</dbReference>
<evidence type="ECO:0000313" key="6">
    <source>
        <dbReference type="Proteomes" id="UP000887562"/>
    </source>
</evidence>
<accession>A0A915EYJ1</accession>
<sequence>EKCNCTVRTWYLSAEIKVTLFYYFGAQQIKGTIYEGCGKEFNPDDNGSNACQYHPGEPIFHDAKKKWSCCNKYSTDFGEFLSMKGCTFGPHNPEKPVPVIVEKPAPEINIAPPVQPAPKPIPKVPLARPSSDAPLKVLAPVVSPSLKTALEALKKKNTSATDAISDQDPKSCFNNGCKAAAIANGTFFAPLTSQCRFDWFQMPGTVTLSVYAKNVLPESADVRCNSVFLTLSFLYDGGKSHFERSFNLFGVIDPETSRLNLMATKLEVVMRKAEACSWSALEVKAPTPAEEEANKATN</sequence>
<keyword evidence="1" id="KW-0479">Metal-binding</keyword>
<evidence type="ECO:0000256" key="2">
    <source>
        <dbReference type="ARBA" id="ARBA00022737"/>
    </source>
</evidence>
<protein>
    <submittedName>
        <fullName evidence="7">Cysteine and histidine rich domain containing protein</fullName>
    </submittedName>
</protein>
<dbReference type="InterPro" id="IPR007051">
    <property type="entry name" value="CHORD_dom"/>
</dbReference>
<feature type="domain" description="CS" evidence="4">
    <location>
        <begin position="192"/>
        <end position="282"/>
    </location>
</feature>
<dbReference type="Gene3D" id="2.60.40.790">
    <property type="match status" value="1"/>
</dbReference>
<evidence type="ECO:0000259" key="5">
    <source>
        <dbReference type="PROSITE" id="PS51401"/>
    </source>
</evidence>
<dbReference type="PROSITE" id="PS51203">
    <property type="entry name" value="CS"/>
    <property type="match status" value="1"/>
</dbReference>
<evidence type="ECO:0000256" key="3">
    <source>
        <dbReference type="ARBA" id="ARBA00022833"/>
    </source>
</evidence>
<dbReference type="PANTHER" id="PTHR46983">
    <property type="entry name" value="CYSTEINE AND HISTIDINE-RICH DOMAIN-CONTAINING PROTEIN 1"/>
    <property type="match status" value="1"/>
</dbReference>
<dbReference type="PANTHER" id="PTHR46983:SF3">
    <property type="entry name" value="CHPADIPLOID STATE MAINTENANCE PROTEIN CHPA"/>
    <property type="match status" value="1"/>
</dbReference>
<dbReference type="InterPro" id="IPR039790">
    <property type="entry name" value="CHRD1"/>
</dbReference>
<dbReference type="Pfam" id="PF04968">
    <property type="entry name" value="CHORD"/>
    <property type="match status" value="1"/>
</dbReference>
<dbReference type="PROSITE" id="PS51401">
    <property type="entry name" value="CHORD"/>
    <property type="match status" value="1"/>
</dbReference>
<evidence type="ECO:0000256" key="1">
    <source>
        <dbReference type="ARBA" id="ARBA00022723"/>
    </source>
</evidence>
<organism evidence="6 7">
    <name type="scientific">Echinococcus canadensis</name>
    <dbReference type="NCBI Taxonomy" id="519352"/>
    <lineage>
        <taxon>Eukaryota</taxon>
        <taxon>Metazoa</taxon>
        <taxon>Spiralia</taxon>
        <taxon>Lophotrochozoa</taxon>
        <taxon>Platyhelminthes</taxon>
        <taxon>Cestoda</taxon>
        <taxon>Eucestoda</taxon>
        <taxon>Cyclophyllidea</taxon>
        <taxon>Taeniidae</taxon>
        <taxon>Echinococcus</taxon>
        <taxon>Echinococcus canadensis group</taxon>
    </lineage>
</organism>